<feature type="compositionally biased region" description="Acidic residues" evidence="1">
    <location>
        <begin position="255"/>
        <end position="268"/>
    </location>
</feature>
<name>A0A6A4WSZ3_AMPAM</name>
<reference evidence="2 3" key="1">
    <citation type="submission" date="2019-07" db="EMBL/GenBank/DDBJ databases">
        <title>Draft genome assembly of a fouling barnacle, Amphibalanus amphitrite (Darwin, 1854): The first reference genome for Thecostraca.</title>
        <authorList>
            <person name="Kim W."/>
        </authorList>
    </citation>
    <scope>NUCLEOTIDE SEQUENCE [LARGE SCALE GENOMIC DNA]</scope>
    <source>
        <strain evidence="2">SNU_AA5</strain>
        <tissue evidence="2">Soma without cirri and trophi</tissue>
    </source>
</reference>
<dbReference type="EMBL" id="VIIS01000297">
    <property type="protein sequence ID" value="KAF0310636.1"/>
    <property type="molecule type" value="Genomic_DNA"/>
</dbReference>
<feature type="compositionally biased region" description="Low complexity" evidence="1">
    <location>
        <begin position="204"/>
        <end position="214"/>
    </location>
</feature>
<organism evidence="2 3">
    <name type="scientific">Amphibalanus amphitrite</name>
    <name type="common">Striped barnacle</name>
    <name type="synonym">Balanus amphitrite</name>
    <dbReference type="NCBI Taxonomy" id="1232801"/>
    <lineage>
        <taxon>Eukaryota</taxon>
        <taxon>Metazoa</taxon>
        <taxon>Ecdysozoa</taxon>
        <taxon>Arthropoda</taxon>
        <taxon>Crustacea</taxon>
        <taxon>Multicrustacea</taxon>
        <taxon>Cirripedia</taxon>
        <taxon>Thoracica</taxon>
        <taxon>Thoracicalcarea</taxon>
        <taxon>Balanomorpha</taxon>
        <taxon>Balanoidea</taxon>
        <taxon>Balanidae</taxon>
        <taxon>Amphibalaninae</taxon>
        <taxon>Amphibalanus</taxon>
    </lineage>
</organism>
<dbReference type="AlphaFoldDB" id="A0A6A4WSZ3"/>
<feature type="region of interest" description="Disordered" evidence="1">
    <location>
        <begin position="158"/>
        <end position="183"/>
    </location>
</feature>
<accession>A0A6A4WSZ3</accession>
<evidence type="ECO:0000313" key="3">
    <source>
        <dbReference type="Proteomes" id="UP000440578"/>
    </source>
</evidence>
<feature type="region of interest" description="Disordered" evidence="1">
    <location>
        <begin position="196"/>
        <end position="226"/>
    </location>
</feature>
<sequence length="370" mass="40257">MCLVGAPAEFIREEVAQSASWVTNDAEILTKLEASLKLDLQRRRLALEAWGVELELFSTAQQQRDAGHTDLKLRRDITVPAGTEALVPVQRSTLQHAGTRQLEPDLSTTVFTIEQLRDEQRMDPQISPVRAALLSEQDLSSFSPFELLFARSARRPETCISDPPAASETEPVTSGHTPAEEVTQRRQLLDQLQRDAQIKSRSPAALPVPAAEAEAGAEPEADEDQADQAQMEVLEAVYPEPPQEVPEGTESLEPVPDEPAPDAEEEAEQERAQLLREAETVHIPPAPSAALDAETGVPATEGAMAHLAGYIARKCGPSFGALAMASEDAPVQTLWTRLRSAAGGLTIPSQLCLDLLNQLEAEFIYVSRVR</sequence>
<keyword evidence="3" id="KW-1185">Reference proteome</keyword>
<gene>
    <name evidence="2" type="ORF">FJT64_018431</name>
</gene>
<evidence type="ECO:0000256" key="1">
    <source>
        <dbReference type="SAM" id="MobiDB-lite"/>
    </source>
</evidence>
<comment type="caution">
    <text evidence="2">The sequence shown here is derived from an EMBL/GenBank/DDBJ whole genome shotgun (WGS) entry which is preliminary data.</text>
</comment>
<feature type="region of interest" description="Disordered" evidence="1">
    <location>
        <begin position="241"/>
        <end position="270"/>
    </location>
</feature>
<protein>
    <submittedName>
        <fullName evidence="2">Uncharacterized protein</fullName>
    </submittedName>
</protein>
<dbReference type="Proteomes" id="UP000440578">
    <property type="component" value="Unassembled WGS sequence"/>
</dbReference>
<evidence type="ECO:0000313" key="2">
    <source>
        <dbReference type="EMBL" id="KAF0310636.1"/>
    </source>
</evidence>
<feature type="compositionally biased region" description="Acidic residues" evidence="1">
    <location>
        <begin position="215"/>
        <end position="226"/>
    </location>
</feature>
<proteinExistence type="predicted"/>